<evidence type="ECO:0000313" key="3">
    <source>
        <dbReference type="Proteomes" id="UP000528964"/>
    </source>
</evidence>
<proteinExistence type="predicted"/>
<dbReference type="RefSeq" id="WP_281375431.1">
    <property type="nucleotide sequence ID" value="NZ_JACIDR010000008.1"/>
</dbReference>
<sequence length="41" mass="4055">MAAETNAGLLSGGGDQGEADQREAGFIGAQRVAGLLLKLPA</sequence>
<gene>
    <name evidence="2" type="ORF">GGR24_003437</name>
</gene>
<dbReference type="AlphaFoldDB" id="A0A7W6GH34"/>
<accession>A0A7W6GH34</accession>
<evidence type="ECO:0000256" key="1">
    <source>
        <dbReference type="SAM" id="MobiDB-lite"/>
    </source>
</evidence>
<protein>
    <submittedName>
        <fullName evidence="2">Uncharacterized protein</fullName>
    </submittedName>
</protein>
<keyword evidence="3" id="KW-1185">Reference proteome</keyword>
<dbReference type="Proteomes" id="UP000528964">
    <property type="component" value="Unassembled WGS sequence"/>
</dbReference>
<feature type="region of interest" description="Disordered" evidence="1">
    <location>
        <begin position="1"/>
        <end position="22"/>
    </location>
</feature>
<organism evidence="2 3">
    <name type="scientific">Hansschlegelia beijingensis</name>
    <dbReference type="NCBI Taxonomy" id="1133344"/>
    <lineage>
        <taxon>Bacteria</taxon>
        <taxon>Pseudomonadati</taxon>
        <taxon>Pseudomonadota</taxon>
        <taxon>Alphaproteobacteria</taxon>
        <taxon>Hyphomicrobiales</taxon>
        <taxon>Methylopilaceae</taxon>
        <taxon>Hansschlegelia</taxon>
    </lineage>
</organism>
<name>A0A7W6GH34_9HYPH</name>
<reference evidence="2 3" key="1">
    <citation type="submission" date="2020-08" db="EMBL/GenBank/DDBJ databases">
        <title>Genomic Encyclopedia of Type Strains, Phase IV (KMG-IV): sequencing the most valuable type-strain genomes for metagenomic binning, comparative biology and taxonomic classification.</title>
        <authorList>
            <person name="Goeker M."/>
        </authorList>
    </citation>
    <scope>NUCLEOTIDE SEQUENCE [LARGE SCALE GENOMIC DNA]</scope>
    <source>
        <strain evidence="2 3">DSM 25481</strain>
    </source>
</reference>
<evidence type="ECO:0000313" key="2">
    <source>
        <dbReference type="EMBL" id="MBB3974748.1"/>
    </source>
</evidence>
<comment type="caution">
    <text evidence="2">The sequence shown here is derived from an EMBL/GenBank/DDBJ whole genome shotgun (WGS) entry which is preliminary data.</text>
</comment>
<dbReference type="EMBL" id="JACIDR010000008">
    <property type="protein sequence ID" value="MBB3974748.1"/>
    <property type="molecule type" value="Genomic_DNA"/>
</dbReference>